<dbReference type="Pfam" id="PF05810">
    <property type="entry name" value="NinF"/>
    <property type="match status" value="1"/>
</dbReference>
<dbReference type="AlphaFoldDB" id="T1B5G7"/>
<protein>
    <submittedName>
        <fullName evidence="1">Threonine synthase</fullName>
    </submittedName>
</protein>
<comment type="caution">
    <text evidence="1">The sequence shown here is derived from an EMBL/GenBank/DDBJ whole genome shotgun (WGS) entry which is preliminary data.</text>
</comment>
<proteinExistence type="predicted"/>
<feature type="non-terminal residue" evidence="1">
    <location>
        <position position="50"/>
    </location>
</feature>
<dbReference type="EMBL" id="AUZX01006415">
    <property type="protein sequence ID" value="EQD63698.1"/>
    <property type="molecule type" value="Genomic_DNA"/>
</dbReference>
<reference evidence="1" key="2">
    <citation type="journal article" date="2014" name="ISME J.">
        <title>Microbial stratification in low pH oxic and suboxic macroscopic growths along an acid mine drainage.</title>
        <authorList>
            <person name="Mendez-Garcia C."/>
            <person name="Mesa V."/>
            <person name="Sprenger R.R."/>
            <person name="Richter M."/>
            <person name="Diez M.S."/>
            <person name="Solano J."/>
            <person name="Bargiela R."/>
            <person name="Golyshina O.V."/>
            <person name="Manteca A."/>
            <person name="Ramos J.L."/>
            <person name="Gallego J.R."/>
            <person name="Llorente I."/>
            <person name="Martins Dos Santos V.A."/>
            <person name="Jensen O.N."/>
            <person name="Pelaez A.I."/>
            <person name="Sanchez J."/>
            <person name="Ferrer M."/>
        </authorList>
    </citation>
    <scope>NUCLEOTIDE SEQUENCE</scope>
</reference>
<sequence length="50" mass="5693">MSYVKSLTCKECGQNYEAKAYHVCEFCFGPLEVSYDYDAISRSISRESIA</sequence>
<gene>
    <name evidence="1" type="ORF">B1A_09008</name>
</gene>
<name>T1B5G7_9ZZZZ</name>
<evidence type="ECO:0000313" key="1">
    <source>
        <dbReference type="EMBL" id="EQD63698.1"/>
    </source>
</evidence>
<dbReference type="InterPro" id="IPR008712">
    <property type="entry name" value="NinF"/>
</dbReference>
<organism evidence="1">
    <name type="scientific">mine drainage metagenome</name>
    <dbReference type="NCBI Taxonomy" id="410659"/>
    <lineage>
        <taxon>unclassified sequences</taxon>
        <taxon>metagenomes</taxon>
        <taxon>ecological metagenomes</taxon>
    </lineage>
</organism>
<reference evidence="1" key="1">
    <citation type="submission" date="2013-08" db="EMBL/GenBank/DDBJ databases">
        <authorList>
            <person name="Mendez C."/>
            <person name="Richter M."/>
            <person name="Ferrer M."/>
            <person name="Sanchez J."/>
        </authorList>
    </citation>
    <scope>NUCLEOTIDE SEQUENCE</scope>
</reference>
<accession>T1B5G7</accession>